<comment type="caution">
    <text evidence="1">The sequence shown here is derived from an EMBL/GenBank/DDBJ whole genome shotgun (WGS) entry which is preliminary data.</text>
</comment>
<dbReference type="PIRSF" id="PIRSF030771">
    <property type="entry name" value="UCP030771"/>
    <property type="match status" value="1"/>
</dbReference>
<name>A0A086Y821_9RHOB</name>
<dbReference type="RefSeq" id="WP_035708918.1">
    <property type="nucleotide sequence ID" value="NZ_CP035510.1"/>
</dbReference>
<dbReference type="eggNOG" id="COG5471">
    <property type="taxonomic scope" value="Bacteria"/>
</dbReference>
<keyword evidence="2" id="KW-1185">Reference proteome</keyword>
<gene>
    <name evidence="1" type="ORF">CN97_12690</name>
</gene>
<reference evidence="1 2" key="1">
    <citation type="submission" date="2014-03" db="EMBL/GenBank/DDBJ databases">
        <title>Genome of Haematobacter massiliensis CCUG 47968.</title>
        <authorList>
            <person name="Wang D."/>
            <person name="Wang G."/>
        </authorList>
    </citation>
    <scope>NUCLEOTIDE SEQUENCE [LARGE SCALE GENOMIC DNA]</scope>
    <source>
        <strain evidence="1 2">CCUG 47968</strain>
    </source>
</reference>
<dbReference type="STRING" id="195105.CN97_12690"/>
<dbReference type="Proteomes" id="UP000028826">
    <property type="component" value="Unassembled WGS sequence"/>
</dbReference>
<dbReference type="OrthoDB" id="5365964at2"/>
<dbReference type="InterPro" id="IPR011231">
    <property type="entry name" value="Phage_VT1-Sakai_H0018"/>
</dbReference>
<proteinExistence type="predicted"/>
<organism evidence="1 2">
    <name type="scientific">Haematobacter massiliensis</name>
    <dbReference type="NCBI Taxonomy" id="195105"/>
    <lineage>
        <taxon>Bacteria</taxon>
        <taxon>Pseudomonadati</taxon>
        <taxon>Pseudomonadota</taxon>
        <taxon>Alphaproteobacteria</taxon>
        <taxon>Rhodobacterales</taxon>
        <taxon>Paracoccaceae</taxon>
        <taxon>Haematobacter</taxon>
    </lineage>
</organism>
<accession>A0A086Y821</accession>
<dbReference type="EMBL" id="JGYG01000003">
    <property type="protein sequence ID" value="KFI30421.1"/>
    <property type="molecule type" value="Genomic_DNA"/>
</dbReference>
<evidence type="ECO:0000313" key="1">
    <source>
        <dbReference type="EMBL" id="KFI30421.1"/>
    </source>
</evidence>
<protein>
    <submittedName>
        <fullName evidence="1">Uncharacterized protein</fullName>
    </submittedName>
</protein>
<sequence>MKNYKMPGENITLPAPADVLSGQAQLVGAIFGVAQFDATAGEACVYVRRGVFVLPKTSAQAWTAGAKIYWDDTNKVATTTASGNTLVGAAAAPAANPSAAGDVLLDGVIR</sequence>
<dbReference type="Pfam" id="PF09956">
    <property type="entry name" value="Phage_cement_2"/>
    <property type="match status" value="1"/>
</dbReference>
<dbReference type="AlphaFoldDB" id="A0A086Y821"/>
<evidence type="ECO:0000313" key="2">
    <source>
        <dbReference type="Proteomes" id="UP000028826"/>
    </source>
</evidence>